<dbReference type="AlphaFoldDB" id="A0A9W6X4E4"/>
<keyword evidence="8" id="KW-1133">Transmembrane helix</keyword>
<proteinExistence type="inferred from homology"/>
<comment type="caution">
    <text evidence="10">The sequence shown here is derived from an EMBL/GenBank/DDBJ whole genome shotgun (WGS) entry which is preliminary data.</text>
</comment>
<keyword evidence="9" id="KW-0732">Signal</keyword>
<evidence type="ECO:0000256" key="3">
    <source>
        <dbReference type="ARBA" id="ARBA00022525"/>
    </source>
</evidence>
<reference evidence="10" key="1">
    <citation type="submission" date="2023-04" db="EMBL/GenBank/DDBJ databases">
        <title>Phytophthora fragariaefolia NBRC 109709.</title>
        <authorList>
            <person name="Ichikawa N."/>
            <person name="Sato H."/>
            <person name="Tonouchi N."/>
        </authorList>
    </citation>
    <scope>NUCLEOTIDE SEQUENCE</scope>
    <source>
        <strain evidence="10">NBRC 109709</strain>
    </source>
</reference>
<protein>
    <recommendedName>
        <fullName evidence="6">Elicitin</fullName>
    </recommendedName>
</protein>
<feature type="chain" id="PRO_5040801488" description="Elicitin" evidence="9">
    <location>
        <begin position="22"/>
        <end position="185"/>
    </location>
</feature>
<sequence length="185" mass="18201">MKTAILSVLALVGAIGASVLGETCNFAAIKTTVMANATVAAALGPAADKCTEDTGVDIFAITAFPTKETAKKFQASNDGCNVAINLVTSTVNINTRCTLTVNGTVVIYGDLVSAFLAGKTGNESDSGSGSVGSTSDSASSSGSESESDASSSSSTSKSSSTSDAATTALSFVTYGAIVAIAAALR</sequence>
<dbReference type="Proteomes" id="UP001165121">
    <property type="component" value="Unassembled WGS sequence"/>
</dbReference>
<evidence type="ECO:0000256" key="5">
    <source>
        <dbReference type="ARBA" id="ARBA00023157"/>
    </source>
</evidence>
<comment type="similarity">
    <text evidence="2 6">Belongs to the elicitin family.</text>
</comment>
<keyword evidence="4 6" id="KW-0928">Hypersensitive response elicitation</keyword>
<comment type="function">
    <text evidence="6">Induces local and distal defense responses (incompatible hypersensitive reaction) in plants from the solanaceae and cruciferae families. Elicits leaf necrosis and causes the accumulation of pathogenesis-related proteins. Might interact with the lipidic molecules of the plasma membrane.</text>
</comment>
<keyword evidence="5 6" id="KW-1015">Disulfide bond</keyword>
<keyword evidence="8" id="KW-0472">Membrane</keyword>
<organism evidence="10 11">
    <name type="scientific">Phytophthora fragariaefolia</name>
    <dbReference type="NCBI Taxonomy" id="1490495"/>
    <lineage>
        <taxon>Eukaryota</taxon>
        <taxon>Sar</taxon>
        <taxon>Stramenopiles</taxon>
        <taxon>Oomycota</taxon>
        <taxon>Peronosporomycetes</taxon>
        <taxon>Peronosporales</taxon>
        <taxon>Peronosporaceae</taxon>
        <taxon>Phytophthora</taxon>
    </lineage>
</organism>
<feature type="region of interest" description="Disordered" evidence="7">
    <location>
        <begin position="121"/>
        <end position="164"/>
    </location>
</feature>
<evidence type="ECO:0000256" key="7">
    <source>
        <dbReference type="SAM" id="MobiDB-lite"/>
    </source>
</evidence>
<dbReference type="InterPro" id="IPR036470">
    <property type="entry name" value="Elicitin_sf"/>
</dbReference>
<dbReference type="GO" id="GO:0052040">
    <property type="term" value="P:symbiont-mediated perturbation of host programmed cell death"/>
    <property type="evidence" value="ECO:0007669"/>
    <property type="project" value="UniProtKB-UniRule"/>
</dbReference>
<keyword evidence="8" id="KW-0812">Transmembrane</keyword>
<evidence type="ECO:0000256" key="4">
    <source>
        <dbReference type="ARBA" id="ARBA00022978"/>
    </source>
</evidence>
<name>A0A9W6X4E4_9STRA</name>
<comment type="subcellular location">
    <subcellularLocation>
        <location evidence="1 6">Secreted</location>
    </subcellularLocation>
</comment>
<dbReference type="Gene3D" id="1.10.239.10">
    <property type="entry name" value="Elicitin domain"/>
    <property type="match status" value="1"/>
</dbReference>
<evidence type="ECO:0000256" key="1">
    <source>
        <dbReference type="ARBA" id="ARBA00004613"/>
    </source>
</evidence>
<keyword evidence="11" id="KW-1185">Reference proteome</keyword>
<feature type="compositionally biased region" description="Low complexity" evidence="7">
    <location>
        <begin position="123"/>
        <end position="164"/>
    </location>
</feature>
<evidence type="ECO:0000313" key="10">
    <source>
        <dbReference type="EMBL" id="GMF30138.1"/>
    </source>
</evidence>
<dbReference type="SUPFAM" id="SSF48647">
    <property type="entry name" value="Fungal elicitin"/>
    <property type="match status" value="1"/>
</dbReference>
<keyword evidence="3 6" id="KW-0964">Secreted</keyword>
<dbReference type="Pfam" id="PF00964">
    <property type="entry name" value="Elicitin"/>
    <property type="match status" value="1"/>
</dbReference>
<accession>A0A9W6X4E4</accession>
<dbReference type="GO" id="GO:0005576">
    <property type="term" value="C:extracellular region"/>
    <property type="evidence" value="ECO:0007669"/>
    <property type="project" value="UniProtKB-SubCell"/>
</dbReference>
<evidence type="ECO:0000256" key="6">
    <source>
        <dbReference type="RuleBase" id="RU368111"/>
    </source>
</evidence>
<feature type="signal peptide" evidence="9">
    <location>
        <begin position="1"/>
        <end position="21"/>
    </location>
</feature>
<evidence type="ECO:0000256" key="2">
    <source>
        <dbReference type="ARBA" id="ARBA00009544"/>
    </source>
</evidence>
<dbReference type="EMBL" id="BSXT01000568">
    <property type="protein sequence ID" value="GMF30138.1"/>
    <property type="molecule type" value="Genomic_DNA"/>
</dbReference>
<evidence type="ECO:0000256" key="8">
    <source>
        <dbReference type="SAM" id="Phobius"/>
    </source>
</evidence>
<evidence type="ECO:0000313" key="11">
    <source>
        <dbReference type="Proteomes" id="UP001165121"/>
    </source>
</evidence>
<dbReference type="OrthoDB" id="127256at2759"/>
<evidence type="ECO:0000256" key="9">
    <source>
        <dbReference type="SAM" id="SignalP"/>
    </source>
</evidence>
<gene>
    <name evidence="10" type="ORF">Pfra01_000659600</name>
</gene>
<feature type="transmembrane region" description="Helical" evidence="8">
    <location>
        <begin position="164"/>
        <end position="184"/>
    </location>
</feature>
<dbReference type="InterPro" id="IPR002200">
    <property type="entry name" value="Elicitin"/>
</dbReference>